<gene>
    <name evidence="1" type="ORF">C5Y83_07625</name>
</gene>
<proteinExistence type="predicted"/>
<dbReference type="EMBL" id="PUHY01000005">
    <property type="protein sequence ID" value="PQO37805.1"/>
    <property type="molecule type" value="Genomic_DNA"/>
</dbReference>
<organism evidence="1 2">
    <name type="scientific">Blastopirellula marina</name>
    <dbReference type="NCBI Taxonomy" id="124"/>
    <lineage>
        <taxon>Bacteria</taxon>
        <taxon>Pseudomonadati</taxon>
        <taxon>Planctomycetota</taxon>
        <taxon>Planctomycetia</taxon>
        <taxon>Pirellulales</taxon>
        <taxon>Pirellulaceae</taxon>
        <taxon>Blastopirellula</taxon>
    </lineage>
</organism>
<sequence length="158" mass="18372">MKKDPRFASYERIHWDGSKKIPWAVEMEKQYPDIDHFITHFGIDNNLPTIWNSEVHFGDRYVITLQVPVVIDYKLETLQVTGEPKFFLSEITSVEVDGSGLYGESFHFGEAEFDELIESNWNYAAINIVINSNPTPRFQLAKAMAQSPRYPIQLMRKE</sequence>
<name>A0A2S8G035_9BACT</name>
<reference evidence="1 2" key="1">
    <citation type="submission" date="2018-02" db="EMBL/GenBank/DDBJ databases">
        <title>Comparative genomes isolates from brazilian mangrove.</title>
        <authorList>
            <person name="Araujo J.E."/>
            <person name="Taketani R.G."/>
            <person name="Silva M.C.P."/>
            <person name="Loureco M.V."/>
            <person name="Andreote F.D."/>
        </authorList>
    </citation>
    <scope>NUCLEOTIDE SEQUENCE [LARGE SCALE GENOMIC DNA]</scope>
    <source>
        <strain evidence="1 2">Hex-1 MGV</strain>
    </source>
</reference>
<comment type="caution">
    <text evidence="1">The sequence shown here is derived from an EMBL/GenBank/DDBJ whole genome shotgun (WGS) entry which is preliminary data.</text>
</comment>
<evidence type="ECO:0000313" key="2">
    <source>
        <dbReference type="Proteomes" id="UP000238322"/>
    </source>
</evidence>
<protein>
    <submittedName>
        <fullName evidence="1">Uncharacterized protein</fullName>
    </submittedName>
</protein>
<dbReference type="AlphaFoldDB" id="A0A2S8G035"/>
<evidence type="ECO:0000313" key="1">
    <source>
        <dbReference type="EMBL" id="PQO37805.1"/>
    </source>
</evidence>
<dbReference type="Proteomes" id="UP000238322">
    <property type="component" value="Unassembled WGS sequence"/>
</dbReference>
<accession>A0A2S8G035</accession>